<dbReference type="AlphaFoldDB" id="R0KGS1"/>
<evidence type="ECO:0000259" key="1">
    <source>
        <dbReference type="Pfam" id="PF07944"/>
    </source>
</evidence>
<dbReference type="InterPro" id="IPR012878">
    <property type="entry name" value="Beta-AFase-like_GH127_cat"/>
</dbReference>
<dbReference type="InterPro" id="IPR049049">
    <property type="entry name" value="Beta-AFase-like_GH127_C"/>
</dbReference>
<proteinExistence type="predicted"/>
<evidence type="ECO:0000313" key="4">
    <source>
        <dbReference type="EMBL" id="EOA87232.1"/>
    </source>
</evidence>
<dbReference type="GeneID" id="19405732"/>
<dbReference type="Pfam" id="PF07944">
    <property type="entry name" value="Beta-AFase-like_GH127_cat"/>
    <property type="match status" value="1"/>
</dbReference>
<feature type="domain" description="Non-reducing end beta-L-arabinofuranosidase-like GH127 middle" evidence="2">
    <location>
        <begin position="450"/>
        <end position="537"/>
    </location>
</feature>
<dbReference type="PANTHER" id="PTHR43465:SF2">
    <property type="entry name" value="DUF1680 DOMAIN PROTEIN (AFU_ORTHOLOGUE AFUA_1G08910)"/>
    <property type="match status" value="1"/>
</dbReference>
<accession>R0KGS1</accession>
<dbReference type="PANTHER" id="PTHR43465">
    <property type="entry name" value="DUF1680 DOMAIN PROTEIN (AFU_ORTHOLOGUE AFUA_1G08910)"/>
    <property type="match status" value="1"/>
</dbReference>
<dbReference type="Pfam" id="PF20736">
    <property type="entry name" value="Glyco_hydro127M"/>
    <property type="match status" value="1"/>
</dbReference>
<evidence type="ECO:0000313" key="5">
    <source>
        <dbReference type="Proteomes" id="UP000016935"/>
    </source>
</evidence>
<gene>
    <name evidence="4" type="ORF">SETTUDRAFT_88812</name>
</gene>
<dbReference type="EMBL" id="KB908592">
    <property type="protein sequence ID" value="EOA87232.1"/>
    <property type="molecule type" value="Genomic_DNA"/>
</dbReference>
<name>R0KGS1_EXST2</name>
<evidence type="ECO:0000259" key="2">
    <source>
        <dbReference type="Pfam" id="PF20736"/>
    </source>
</evidence>
<reference evidence="4 5" key="1">
    <citation type="journal article" date="2012" name="PLoS Pathog.">
        <title>Diverse lifestyles and strategies of plant pathogenesis encoded in the genomes of eighteen Dothideomycetes fungi.</title>
        <authorList>
            <person name="Ohm R.A."/>
            <person name="Feau N."/>
            <person name="Henrissat B."/>
            <person name="Schoch C.L."/>
            <person name="Horwitz B.A."/>
            <person name="Barry K.W."/>
            <person name="Condon B.J."/>
            <person name="Copeland A.C."/>
            <person name="Dhillon B."/>
            <person name="Glaser F."/>
            <person name="Hesse C.N."/>
            <person name="Kosti I."/>
            <person name="LaButti K."/>
            <person name="Lindquist E.A."/>
            <person name="Lucas S."/>
            <person name="Salamov A.A."/>
            <person name="Bradshaw R.E."/>
            <person name="Ciuffetti L."/>
            <person name="Hamelin R.C."/>
            <person name="Kema G.H.J."/>
            <person name="Lawrence C."/>
            <person name="Scott J.A."/>
            <person name="Spatafora J.W."/>
            <person name="Turgeon B.G."/>
            <person name="de Wit P.J.G.M."/>
            <person name="Zhong S."/>
            <person name="Goodwin S.B."/>
            <person name="Grigoriev I.V."/>
        </authorList>
    </citation>
    <scope>NUCLEOTIDE SEQUENCE [LARGE SCALE GENOMIC DNA]</scope>
    <source>
        <strain evidence="5">28A</strain>
    </source>
</reference>
<evidence type="ECO:0000259" key="3">
    <source>
        <dbReference type="Pfam" id="PF20737"/>
    </source>
</evidence>
<protein>
    <submittedName>
        <fullName evidence="4">Glycoside hydrolase family 127 protein</fullName>
    </submittedName>
</protein>
<dbReference type="GO" id="GO:0005975">
    <property type="term" value="P:carbohydrate metabolic process"/>
    <property type="evidence" value="ECO:0007669"/>
    <property type="project" value="InterPro"/>
</dbReference>
<dbReference type="eggNOG" id="ENOG502QYM6">
    <property type="taxonomic scope" value="Eukaryota"/>
</dbReference>
<organism evidence="4 5">
    <name type="scientific">Exserohilum turcicum (strain 28A)</name>
    <name type="common">Northern leaf blight fungus</name>
    <name type="synonym">Setosphaeria turcica</name>
    <dbReference type="NCBI Taxonomy" id="671987"/>
    <lineage>
        <taxon>Eukaryota</taxon>
        <taxon>Fungi</taxon>
        <taxon>Dikarya</taxon>
        <taxon>Ascomycota</taxon>
        <taxon>Pezizomycotina</taxon>
        <taxon>Dothideomycetes</taxon>
        <taxon>Pleosporomycetidae</taxon>
        <taxon>Pleosporales</taxon>
        <taxon>Pleosporineae</taxon>
        <taxon>Pleosporaceae</taxon>
        <taxon>Exserohilum</taxon>
    </lineage>
</organism>
<dbReference type="SUPFAM" id="SSF48208">
    <property type="entry name" value="Six-hairpin glycosidases"/>
    <property type="match status" value="1"/>
</dbReference>
<keyword evidence="5" id="KW-1185">Reference proteome</keyword>
<dbReference type="STRING" id="671987.R0KGS1"/>
<sequence length="677" mass="76860">MAHPQETFRHTTFTGTSILAARRHTVASTTLKTQLAQFKSTGRYDCFELKWHPVYDDHSMWPVPKHLFWDSDLAKWIEAACYLLESHYDEDIDDAVQYMVRSMRAAQHDDGYLNLHYTVVDPKGRWSNIRDMHELYNCGHLIEAALAHRAYYKNDDLLGPILKYVSLIARTFGPEPGKLHGYPGHPEIEMALLRLYTQTGNQDAYKLARYFVQERGNPTGQEGRHFFEWEAEQRGESPWMRPNHYPEANAHWYNQTHAPILEQQTIEGHAVRALYLLTAVADLLCVEKRGLGAMSQSGEWLATLHRLWANMVDRKMYVTGGVGAIKQWEGFGIDYFLPQSTDEGGCYSETCASIAVIFLAERLLALDLDARYADTMERCLYNNVMTAMSLDGKSFTYVNQLASSEADKSGREDWFWCACCPPNYSRLFGSLGGYLWHYGTESNDNSHVFINVHLYTSAKVAFQTPQVTTVELQQQSDWPWNGSVAFTLQAPQDTQLTIRLRIPAWAEGGFTLEPALPLASNKSTSPLEKGYLTLSPEYLTANRTFTLVIPGFTPRWLEPHPYTNQNTVFLARGPLVYCAEDAQNPGETSHFRDVVIKPGHAVVTEEHRVHEASGEAYIALRTKAWTRSLGAWETGEPVRGARGEQELVDERDMVFVPYYLRANSGGNGHMRVGMIKS</sequence>
<feature type="domain" description="Non-reducing end beta-L-arabinofuranosidase-like GH127 C-terminal" evidence="3">
    <location>
        <begin position="563"/>
        <end position="672"/>
    </location>
</feature>
<reference evidence="4 5" key="2">
    <citation type="journal article" date="2013" name="PLoS Genet.">
        <title>Comparative genome structure, secondary metabolite, and effector coding capacity across Cochliobolus pathogens.</title>
        <authorList>
            <person name="Condon B.J."/>
            <person name="Leng Y."/>
            <person name="Wu D."/>
            <person name="Bushley K.E."/>
            <person name="Ohm R.A."/>
            <person name="Otillar R."/>
            <person name="Martin J."/>
            <person name="Schackwitz W."/>
            <person name="Grimwood J."/>
            <person name="MohdZainudin N."/>
            <person name="Xue C."/>
            <person name="Wang R."/>
            <person name="Manning V.A."/>
            <person name="Dhillon B."/>
            <person name="Tu Z.J."/>
            <person name="Steffenson B.J."/>
            <person name="Salamov A."/>
            <person name="Sun H."/>
            <person name="Lowry S."/>
            <person name="LaButti K."/>
            <person name="Han J."/>
            <person name="Copeland A."/>
            <person name="Lindquist E."/>
            <person name="Barry K."/>
            <person name="Schmutz J."/>
            <person name="Baker S.E."/>
            <person name="Ciuffetti L.M."/>
            <person name="Grigoriev I.V."/>
            <person name="Zhong S."/>
            <person name="Turgeon B.G."/>
        </authorList>
    </citation>
    <scope>NUCLEOTIDE SEQUENCE [LARGE SCALE GENOMIC DNA]</scope>
    <source>
        <strain evidence="5">28A</strain>
    </source>
</reference>
<dbReference type="Pfam" id="PF20737">
    <property type="entry name" value="Glyco_hydro127C"/>
    <property type="match status" value="1"/>
</dbReference>
<dbReference type="RefSeq" id="XP_008025688.1">
    <property type="nucleotide sequence ID" value="XM_008027497.1"/>
</dbReference>
<dbReference type="Proteomes" id="UP000016935">
    <property type="component" value="Unassembled WGS sequence"/>
</dbReference>
<dbReference type="InterPro" id="IPR049046">
    <property type="entry name" value="Beta-AFase-like_GH127_middle"/>
</dbReference>
<keyword evidence="4" id="KW-0378">Hydrolase</keyword>
<dbReference type="OrthoDB" id="654211at2759"/>
<dbReference type="HOGENOM" id="CLU_013148_3_0_1"/>
<dbReference type="GO" id="GO:0016787">
    <property type="term" value="F:hydrolase activity"/>
    <property type="evidence" value="ECO:0007669"/>
    <property type="project" value="UniProtKB-KW"/>
</dbReference>
<dbReference type="InterPro" id="IPR049174">
    <property type="entry name" value="Beta-AFase-like"/>
</dbReference>
<feature type="domain" description="Non-reducing end beta-L-arabinofuranosidase-like GH127 catalytic" evidence="1">
    <location>
        <begin position="20"/>
        <end position="431"/>
    </location>
</feature>
<dbReference type="InterPro" id="IPR008928">
    <property type="entry name" value="6-hairpin_glycosidase_sf"/>
</dbReference>